<evidence type="ECO:0000313" key="3">
    <source>
        <dbReference type="Proteomes" id="UP001172457"/>
    </source>
</evidence>
<name>A0AA38S9Q5_9ASTR</name>
<dbReference type="PANTHER" id="PTHR33064:SF37">
    <property type="entry name" value="RIBONUCLEASE H"/>
    <property type="match status" value="1"/>
</dbReference>
<organism evidence="2 3">
    <name type="scientific">Centaurea solstitialis</name>
    <name type="common">yellow star-thistle</name>
    <dbReference type="NCBI Taxonomy" id="347529"/>
    <lineage>
        <taxon>Eukaryota</taxon>
        <taxon>Viridiplantae</taxon>
        <taxon>Streptophyta</taxon>
        <taxon>Embryophyta</taxon>
        <taxon>Tracheophyta</taxon>
        <taxon>Spermatophyta</taxon>
        <taxon>Magnoliopsida</taxon>
        <taxon>eudicotyledons</taxon>
        <taxon>Gunneridae</taxon>
        <taxon>Pentapetalae</taxon>
        <taxon>asterids</taxon>
        <taxon>campanulids</taxon>
        <taxon>Asterales</taxon>
        <taxon>Asteraceae</taxon>
        <taxon>Carduoideae</taxon>
        <taxon>Cardueae</taxon>
        <taxon>Centaureinae</taxon>
        <taxon>Centaurea</taxon>
    </lineage>
</organism>
<dbReference type="PANTHER" id="PTHR33064">
    <property type="entry name" value="POL PROTEIN"/>
    <property type="match status" value="1"/>
</dbReference>
<reference evidence="2" key="1">
    <citation type="submission" date="2023-03" db="EMBL/GenBank/DDBJ databases">
        <title>Chromosome-scale reference genome and RAD-based genetic map of yellow starthistle (Centaurea solstitialis) reveal putative structural variation and QTLs associated with invader traits.</title>
        <authorList>
            <person name="Reatini B."/>
            <person name="Cang F.A."/>
            <person name="Jiang Q."/>
            <person name="Mckibben M.T.W."/>
            <person name="Barker M.S."/>
            <person name="Rieseberg L.H."/>
            <person name="Dlugosch K.M."/>
        </authorList>
    </citation>
    <scope>NUCLEOTIDE SEQUENCE</scope>
    <source>
        <strain evidence="2">CAN-66</strain>
        <tissue evidence="2">Leaf</tissue>
    </source>
</reference>
<keyword evidence="3" id="KW-1185">Reference proteome</keyword>
<dbReference type="InterPro" id="IPR043502">
    <property type="entry name" value="DNA/RNA_pol_sf"/>
</dbReference>
<feature type="domain" description="Reverse transcriptase" evidence="1">
    <location>
        <begin position="1"/>
        <end position="99"/>
    </location>
</feature>
<dbReference type="EMBL" id="JARYMX010000008">
    <property type="protein sequence ID" value="KAJ9538378.1"/>
    <property type="molecule type" value="Genomic_DNA"/>
</dbReference>
<dbReference type="PROSITE" id="PS50878">
    <property type="entry name" value="RT_POL"/>
    <property type="match status" value="1"/>
</dbReference>
<dbReference type="Proteomes" id="UP001172457">
    <property type="component" value="Chromosome 8"/>
</dbReference>
<dbReference type="AlphaFoldDB" id="A0AA38S9Q5"/>
<dbReference type="InterPro" id="IPR043128">
    <property type="entry name" value="Rev_trsase/Diguanyl_cyclase"/>
</dbReference>
<accession>A0AA38S9Q5</accession>
<evidence type="ECO:0000313" key="2">
    <source>
        <dbReference type="EMBL" id="KAJ9538378.1"/>
    </source>
</evidence>
<dbReference type="Gene3D" id="3.30.70.270">
    <property type="match status" value="2"/>
</dbReference>
<proteinExistence type="predicted"/>
<protein>
    <recommendedName>
        <fullName evidence="1">Reverse transcriptase domain-containing protein</fullName>
    </recommendedName>
</protein>
<sequence>MPFELKNAPSAFQNAMIRVFEPILNNTLVYIDVLVPRGGLQVLGELDQQDDILLFSPDKKSHVDLLSKFHFIVQEYRIMLSEKKMEISVTPINFLGMNISNGKYQPRTHIAQELHKFPDELTTPREIQQFLSLVNYMADFLPKLSAHTVHVFLMLKKNPPTLVRDTDISRQSYKEIS</sequence>
<dbReference type="InterPro" id="IPR051320">
    <property type="entry name" value="Viral_Replic_Matur_Polypro"/>
</dbReference>
<gene>
    <name evidence="2" type="ORF">OSB04_031111</name>
</gene>
<evidence type="ECO:0000259" key="1">
    <source>
        <dbReference type="PROSITE" id="PS50878"/>
    </source>
</evidence>
<dbReference type="SUPFAM" id="SSF56672">
    <property type="entry name" value="DNA/RNA polymerases"/>
    <property type="match status" value="1"/>
</dbReference>
<comment type="caution">
    <text evidence="2">The sequence shown here is derived from an EMBL/GenBank/DDBJ whole genome shotgun (WGS) entry which is preliminary data.</text>
</comment>
<dbReference type="InterPro" id="IPR000477">
    <property type="entry name" value="RT_dom"/>
</dbReference>